<feature type="zinc finger region" description="C3H1-type" evidence="1">
    <location>
        <begin position="391"/>
        <end position="419"/>
    </location>
</feature>
<keyword evidence="1" id="KW-0863">Zinc-finger</keyword>
<evidence type="ECO:0000256" key="2">
    <source>
        <dbReference type="SAM" id="MobiDB-lite"/>
    </source>
</evidence>
<dbReference type="InterPro" id="IPR057683">
    <property type="entry name" value="DUF7923"/>
</dbReference>
<evidence type="ECO:0000256" key="1">
    <source>
        <dbReference type="PROSITE-ProRule" id="PRU00723"/>
    </source>
</evidence>
<evidence type="ECO:0000313" key="5">
    <source>
        <dbReference type="Proteomes" id="UP000799777"/>
    </source>
</evidence>
<accession>A0A9P4HCE8</accession>
<dbReference type="EMBL" id="ML978179">
    <property type="protein sequence ID" value="KAF2031684.1"/>
    <property type="molecule type" value="Genomic_DNA"/>
</dbReference>
<sequence length="495" mass="55422">MTDLDSYSRQLEGFRASDEARERLVSEIIEKYKHLFEEHAILKNDYSSERDIRRNYQRAVDEQKQAVIDYKRQLESSSFVLALIDGDGAIFQDALLQAASGDGGSEAASRLYHAIRNHVASLHSNSGNWPVMVQVYLSLDKLAVKLAQVGLLRTPTELRSFAQRFCVNQPLFSIIDVGQGKERADHKIKEMLRTFSDNPTCRHIIFGGCHDAGYLLNLEHFKHNEQKAAQITLLETTPAYRGFADLPAHFKRARFDSVFKSEPLPESTPSTFVSTSTVFIPAGSAPPQPSQSPALYRSTTNPSPRPFVFSPAATTPPSSVTGGSTDSNGDASWAIVGKTGAAPNGNISIAPSTKNKKKKYAYYNREEQRLDEPLPPRDATAAKALDERMHRTGKKMCNHWHLGGHCENGKFCQFQHEPKLTNAELNALRYKTRSLGCKNRYCDNIDCYLGHQCALERDYGKCVYPDSCHLRMTHGMDKVKYVRYDKDGNAEHGIA</sequence>
<dbReference type="OrthoDB" id="2270193at2759"/>
<dbReference type="Pfam" id="PF25543">
    <property type="entry name" value="zf-CCCH_tandem"/>
    <property type="match status" value="1"/>
</dbReference>
<feature type="region of interest" description="Disordered" evidence="2">
    <location>
        <begin position="282"/>
        <end position="337"/>
    </location>
</feature>
<protein>
    <recommendedName>
        <fullName evidence="3">C3H1-type domain-containing protein</fullName>
    </recommendedName>
</protein>
<feature type="compositionally biased region" description="Low complexity" evidence="2">
    <location>
        <begin position="315"/>
        <end position="327"/>
    </location>
</feature>
<comment type="caution">
    <text evidence="4">The sequence shown here is derived from an EMBL/GenBank/DDBJ whole genome shotgun (WGS) entry which is preliminary data.</text>
</comment>
<dbReference type="Proteomes" id="UP000799777">
    <property type="component" value="Unassembled WGS sequence"/>
</dbReference>
<organism evidence="4 5">
    <name type="scientific">Setomelanomma holmii</name>
    <dbReference type="NCBI Taxonomy" id="210430"/>
    <lineage>
        <taxon>Eukaryota</taxon>
        <taxon>Fungi</taxon>
        <taxon>Dikarya</taxon>
        <taxon>Ascomycota</taxon>
        <taxon>Pezizomycotina</taxon>
        <taxon>Dothideomycetes</taxon>
        <taxon>Pleosporomycetidae</taxon>
        <taxon>Pleosporales</taxon>
        <taxon>Pleosporineae</taxon>
        <taxon>Phaeosphaeriaceae</taxon>
        <taxon>Setomelanomma</taxon>
    </lineage>
</organism>
<evidence type="ECO:0000313" key="4">
    <source>
        <dbReference type="EMBL" id="KAF2031684.1"/>
    </source>
</evidence>
<dbReference type="InterPro" id="IPR000571">
    <property type="entry name" value="Znf_CCCH"/>
</dbReference>
<dbReference type="PROSITE" id="PS50103">
    <property type="entry name" value="ZF_C3H1"/>
    <property type="match status" value="1"/>
</dbReference>
<name>A0A9P4HCE8_9PLEO</name>
<evidence type="ECO:0000259" key="3">
    <source>
        <dbReference type="PROSITE" id="PS50103"/>
    </source>
</evidence>
<reference evidence="4" key="1">
    <citation type="journal article" date="2020" name="Stud. Mycol.">
        <title>101 Dothideomycetes genomes: a test case for predicting lifestyles and emergence of pathogens.</title>
        <authorList>
            <person name="Haridas S."/>
            <person name="Albert R."/>
            <person name="Binder M."/>
            <person name="Bloem J."/>
            <person name="Labutti K."/>
            <person name="Salamov A."/>
            <person name="Andreopoulos B."/>
            <person name="Baker S."/>
            <person name="Barry K."/>
            <person name="Bills G."/>
            <person name="Bluhm B."/>
            <person name="Cannon C."/>
            <person name="Castanera R."/>
            <person name="Culley D."/>
            <person name="Daum C."/>
            <person name="Ezra D."/>
            <person name="Gonzalez J."/>
            <person name="Henrissat B."/>
            <person name="Kuo A."/>
            <person name="Liang C."/>
            <person name="Lipzen A."/>
            <person name="Lutzoni F."/>
            <person name="Magnuson J."/>
            <person name="Mondo S."/>
            <person name="Nolan M."/>
            <person name="Ohm R."/>
            <person name="Pangilinan J."/>
            <person name="Park H.-J."/>
            <person name="Ramirez L."/>
            <person name="Alfaro M."/>
            <person name="Sun H."/>
            <person name="Tritt A."/>
            <person name="Yoshinaga Y."/>
            <person name="Zwiers L.-H."/>
            <person name="Turgeon B."/>
            <person name="Goodwin S."/>
            <person name="Spatafora J."/>
            <person name="Crous P."/>
            <person name="Grigoriev I."/>
        </authorList>
    </citation>
    <scope>NUCLEOTIDE SEQUENCE</scope>
    <source>
        <strain evidence="4">CBS 110217</strain>
    </source>
</reference>
<dbReference type="InterPro" id="IPR057654">
    <property type="entry name" value="Znf-CCCH_tandem"/>
</dbReference>
<feature type="domain" description="C3H1-type" evidence="3">
    <location>
        <begin position="391"/>
        <end position="419"/>
    </location>
</feature>
<keyword evidence="5" id="KW-1185">Reference proteome</keyword>
<proteinExistence type="predicted"/>
<dbReference type="AlphaFoldDB" id="A0A9P4HCE8"/>
<dbReference type="PANTHER" id="PTHR37543:SF1">
    <property type="entry name" value="CCCH ZINC FINGER DNA BINDING PROTEIN (AFU_ORTHOLOGUE AFUA_5G12760)"/>
    <property type="match status" value="1"/>
</dbReference>
<gene>
    <name evidence="4" type="ORF">EK21DRAFT_99615</name>
</gene>
<dbReference type="Pfam" id="PF25540">
    <property type="entry name" value="DUF7923"/>
    <property type="match status" value="1"/>
</dbReference>
<dbReference type="PANTHER" id="PTHR37543">
    <property type="entry name" value="CCCH ZINC FINGER DNA BINDING PROTEIN (AFU_ORTHOLOGUE AFUA_5G12760)"/>
    <property type="match status" value="1"/>
</dbReference>
<keyword evidence="1" id="KW-0479">Metal-binding</keyword>
<keyword evidence="1" id="KW-0862">Zinc</keyword>
<dbReference type="Pfam" id="PF25542">
    <property type="entry name" value="zf-CCCH_12"/>
    <property type="match status" value="1"/>
</dbReference>
<dbReference type="GO" id="GO:0008270">
    <property type="term" value="F:zinc ion binding"/>
    <property type="evidence" value="ECO:0007669"/>
    <property type="project" value="UniProtKB-KW"/>
</dbReference>